<name>A0AAW2GPY4_9HYME</name>
<organism evidence="2 3">
    <name type="scientific">Cardiocondyla obscurior</name>
    <dbReference type="NCBI Taxonomy" id="286306"/>
    <lineage>
        <taxon>Eukaryota</taxon>
        <taxon>Metazoa</taxon>
        <taxon>Ecdysozoa</taxon>
        <taxon>Arthropoda</taxon>
        <taxon>Hexapoda</taxon>
        <taxon>Insecta</taxon>
        <taxon>Pterygota</taxon>
        <taxon>Neoptera</taxon>
        <taxon>Endopterygota</taxon>
        <taxon>Hymenoptera</taxon>
        <taxon>Apocrita</taxon>
        <taxon>Aculeata</taxon>
        <taxon>Formicoidea</taxon>
        <taxon>Formicidae</taxon>
        <taxon>Myrmicinae</taxon>
        <taxon>Cardiocondyla</taxon>
    </lineage>
</organism>
<reference evidence="2 3" key="1">
    <citation type="submission" date="2023-03" db="EMBL/GenBank/DDBJ databases">
        <title>High recombination rates correlate with genetic variation in Cardiocondyla obscurior ants.</title>
        <authorList>
            <person name="Errbii M."/>
        </authorList>
    </citation>
    <scope>NUCLEOTIDE SEQUENCE [LARGE SCALE GENOMIC DNA]</scope>
    <source>
        <strain evidence="2">Alpha-2009</strain>
        <tissue evidence="2">Whole body</tissue>
    </source>
</reference>
<feature type="region of interest" description="Disordered" evidence="1">
    <location>
        <begin position="56"/>
        <end position="100"/>
    </location>
</feature>
<dbReference type="EMBL" id="JADYXP020000003">
    <property type="protein sequence ID" value="KAL0129316.1"/>
    <property type="molecule type" value="Genomic_DNA"/>
</dbReference>
<dbReference type="Proteomes" id="UP001430953">
    <property type="component" value="Unassembled WGS sequence"/>
</dbReference>
<protein>
    <submittedName>
        <fullName evidence="2">Uncharacterized protein</fullName>
    </submittedName>
</protein>
<evidence type="ECO:0000256" key="1">
    <source>
        <dbReference type="SAM" id="MobiDB-lite"/>
    </source>
</evidence>
<comment type="caution">
    <text evidence="2">The sequence shown here is derived from an EMBL/GenBank/DDBJ whole genome shotgun (WGS) entry which is preliminary data.</text>
</comment>
<accession>A0AAW2GPY4</accession>
<sequence>MDPAAVNVTENREARHAAPGYRSQVAGFVGDQEEYKVTWITGPGCGSRRPTAVISCSRESQGLESRSQDPVLIQQGVDDDPQEKRHDHGDQEDGLERVPGTLGARLAAADAAAPPDHLAAAVFARGRAVAAGLRR</sequence>
<proteinExistence type="predicted"/>
<evidence type="ECO:0000313" key="3">
    <source>
        <dbReference type="Proteomes" id="UP001430953"/>
    </source>
</evidence>
<feature type="compositionally biased region" description="Basic and acidic residues" evidence="1">
    <location>
        <begin position="82"/>
        <end position="96"/>
    </location>
</feature>
<gene>
    <name evidence="2" type="ORF">PUN28_004191</name>
</gene>
<keyword evidence="3" id="KW-1185">Reference proteome</keyword>
<evidence type="ECO:0000313" key="2">
    <source>
        <dbReference type="EMBL" id="KAL0129316.1"/>
    </source>
</evidence>
<dbReference type="AlphaFoldDB" id="A0AAW2GPY4"/>